<keyword evidence="3" id="KW-0863">Zinc-finger</keyword>
<sequence length="297" mass="33773">MVGKGRAVCRLCLSGTSLEDVFEATDMNDLISNLLAITITKSDAHPSKICQGCIKTLSDFRDYRERCLEHFFTGLSEAALPEAVTEKDDFVSKHLPSNDEGDAASSQPITKAIPKSPSIGSTKRFQAIVTSSSGKKRYVYDCKQTYRKQLVECAICHKKLPKTRLDGHRNVHLGLRPWNCERGCEQRFHCKQLLLHHYRNVHNGEAHCCDVCGKVLRSKRSLGYHMKDSHGEKTHPCSFCGQLFVSNARLNQHLKYHRGERMYPCEQCKKSFFSCNDLKKHLTSHDFREDTRANIVP</sequence>
<name>A0A182HRW3_ANOAR</name>
<dbReference type="PROSITE" id="PS51915">
    <property type="entry name" value="ZAD"/>
    <property type="match status" value="1"/>
</dbReference>
<organism evidence="6 7">
    <name type="scientific">Anopheles arabiensis</name>
    <name type="common">Mosquito</name>
    <dbReference type="NCBI Taxonomy" id="7173"/>
    <lineage>
        <taxon>Eukaryota</taxon>
        <taxon>Metazoa</taxon>
        <taxon>Ecdysozoa</taxon>
        <taxon>Arthropoda</taxon>
        <taxon>Hexapoda</taxon>
        <taxon>Insecta</taxon>
        <taxon>Pterygota</taxon>
        <taxon>Neoptera</taxon>
        <taxon>Endopterygota</taxon>
        <taxon>Diptera</taxon>
        <taxon>Nematocera</taxon>
        <taxon>Culicoidea</taxon>
        <taxon>Culicidae</taxon>
        <taxon>Anophelinae</taxon>
        <taxon>Anopheles</taxon>
    </lineage>
</organism>
<dbReference type="VEuPathDB" id="VectorBase:AARA21_008832"/>
<dbReference type="PANTHER" id="PTHR24379:SF121">
    <property type="entry name" value="C2H2-TYPE DOMAIN-CONTAINING PROTEIN"/>
    <property type="match status" value="1"/>
</dbReference>
<dbReference type="VEuPathDB" id="VectorBase:AARA21_000836"/>
<dbReference type="EnsemblMetazoa" id="AARA004011-RA">
    <property type="protein sequence ID" value="AARA004011-PA"/>
    <property type="gene ID" value="AARA004011"/>
</dbReference>
<accession>A0A182HRW3</accession>
<evidence type="ECO:0000256" key="1">
    <source>
        <dbReference type="ARBA" id="ARBA00022723"/>
    </source>
</evidence>
<dbReference type="Gene3D" id="3.40.1800.20">
    <property type="match status" value="1"/>
</dbReference>
<dbReference type="SMART" id="SM00868">
    <property type="entry name" value="zf-AD"/>
    <property type="match status" value="1"/>
</dbReference>
<dbReference type="PANTHER" id="PTHR24379">
    <property type="entry name" value="KRAB AND ZINC FINGER DOMAIN-CONTAINING"/>
    <property type="match status" value="1"/>
</dbReference>
<keyword evidence="4" id="KW-0862">Zinc</keyword>
<evidence type="ECO:0000256" key="5">
    <source>
        <dbReference type="SAM" id="MobiDB-lite"/>
    </source>
</evidence>
<dbReference type="InterPro" id="IPR036236">
    <property type="entry name" value="Znf_C2H2_sf"/>
</dbReference>
<dbReference type="PROSITE" id="PS50157">
    <property type="entry name" value="ZINC_FINGER_C2H2_2"/>
    <property type="match status" value="4"/>
</dbReference>
<dbReference type="SMART" id="SM00355">
    <property type="entry name" value="ZnF_C2H2"/>
    <property type="match status" value="5"/>
</dbReference>
<dbReference type="Pfam" id="PF07776">
    <property type="entry name" value="zf-AD"/>
    <property type="match status" value="1"/>
</dbReference>
<evidence type="ECO:0000313" key="6">
    <source>
        <dbReference type="EnsemblMetazoa" id="AARA004011-PA"/>
    </source>
</evidence>
<keyword evidence="7" id="KW-1185">Reference proteome</keyword>
<reference evidence="6" key="1">
    <citation type="submission" date="2022-08" db="UniProtKB">
        <authorList>
            <consortium name="EnsemblMetazoa"/>
        </authorList>
    </citation>
    <scope>IDENTIFICATION</scope>
    <source>
        <strain evidence="6">Dongola</strain>
    </source>
</reference>
<dbReference type="InterPro" id="IPR013087">
    <property type="entry name" value="Znf_C2H2_type"/>
</dbReference>
<feature type="region of interest" description="Disordered" evidence="5">
    <location>
        <begin position="95"/>
        <end position="115"/>
    </location>
</feature>
<dbReference type="SUPFAM" id="SSF57716">
    <property type="entry name" value="Glucocorticoid receptor-like (DNA-binding domain)"/>
    <property type="match status" value="1"/>
</dbReference>
<dbReference type="Proteomes" id="UP000075840">
    <property type="component" value="Unassembled WGS sequence"/>
</dbReference>
<evidence type="ECO:0000256" key="4">
    <source>
        <dbReference type="ARBA" id="ARBA00022833"/>
    </source>
</evidence>
<evidence type="ECO:0000256" key="3">
    <source>
        <dbReference type="ARBA" id="ARBA00022771"/>
    </source>
</evidence>
<dbReference type="SUPFAM" id="SSF57667">
    <property type="entry name" value="beta-beta-alpha zinc fingers"/>
    <property type="match status" value="3"/>
</dbReference>
<dbReference type="PROSITE" id="PS00028">
    <property type="entry name" value="ZINC_FINGER_C2H2_1"/>
    <property type="match status" value="4"/>
</dbReference>
<keyword evidence="1" id="KW-0479">Metal-binding</keyword>
<dbReference type="GO" id="GO:0005634">
    <property type="term" value="C:nucleus"/>
    <property type="evidence" value="ECO:0007669"/>
    <property type="project" value="InterPro"/>
</dbReference>
<evidence type="ECO:0000313" key="7">
    <source>
        <dbReference type="Proteomes" id="UP000075840"/>
    </source>
</evidence>
<dbReference type="GO" id="GO:0008270">
    <property type="term" value="F:zinc ion binding"/>
    <property type="evidence" value="ECO:0007669"/>
    <property type="project" value="UniProtKB-UniRule"/>
</dbReference>
<dbReference type="AlphaFoldDB" id="A0A182HRW3"/>
<dbReference type="Pfam" id="PF13912">
    <property type="entry name" value="zf-C2H2_6"/>
    <property type="match status" value="1"/>
</dbReference>
<proteinExistence type="predicted"/>
<protein>
    <submittedName>
        <fullName evidence="6">Uncharacterized protein</fullName>
    </submittedName>
</protein>
<dbReference type="EMBL" id="APCN01001772">
    <property type="status" value="NOT_ANNOTATED_CDS"/>
    <property type="molecule type" value="Genomic_DNA"/>
</dbReference>
<dbReference type="VEuPathDB" id="VectorBase:AARA004011"/>
<evidence type="ECO:0000256" key="2">
    <source>
        <dbReference type="ARBA" id="ARBA00022737"/>
    </source>
</evidence>
<dbReference type="Gene3D" id="3.30.160.60">
    <property type="entry name" value="Classic Zinc Finger"/>
    <property type="match status" value="3"/>
</dbReference>
<dbReference type="InterPro" id="IPR012934">
    <property type="entry name" value="Znf_AD"/>
</dbReference>
<keyword evidence="2" id="KW-0677">Repeat</keyword>
<dbReference type="Pfam" id="PF13894">
    <property type="entry name" value="zf-C2H2_4"/>
    <property type="match status" value="1"/>
</dbReference>